<dbReference type="RefSeq" id="WP_323305714.1">
    <property type="nucleotide sequence ID" value="NZ_JAYGHX010000006.1"/>
</dbReference>
<dbReference type="SUPFAM" id="SSF53335">
    <property type="entry name" value="S-adenosyl-L-methionine-dependent methyltransferases"/>
    <property type="match status" value="1"/>
</dbReference>
<dbReference type="PANTHER" id="PTHR12843">
    <property type="entry name" value="PROTEIN-LYSINE N-METHYLTRANSFERASE METTL10"/>
    <property type="match status" value="1"/>
</dbReference>
<dbReference type="GO" id="GO:0032259">
    <property type="term" value="P:methylation"/>
    <property type="evidence" value="ECO:0007669"/>
    <property type="project" value="UniProtKB-KW"/>
</dbReference>
<dbReference type="EC" id="2.1.-.-" evidence="2"/>
<dbReference type="Gene3D" id="3.40.50.150">
    <property type="entry name" value="Vaccinia Virus protein VP39"/>
    <property type="match status" value="1"/>
</dbReference>
<comment type="caution">
    <text evidence="2">The sequence shown here is derived from an EMBL/GenBank/DDBJ whole genome shotgun (WGS) entry which is preliminary data.</text>
</comment>
<dbReference type="Proteomes" id="UP001304461">
    <property type="component" value="Unassembled WGS sequence"/>
</dbReference>
<evidence type="ECO:0000313" key="2">
    <source>
        <dbReference type="EMBL" id="MEA5391693.1"/>
    </source>
</evidence>
<feature type="domain" description="Methyltransferase type 12" evidence="1">
    <location>
        <begin position="45"/>
        <end position="142"/>
    </location>
</feature>
<dbReference type="GO" id="GO:0008168">
    <property type="term" value="F:methyltransferase activity"/>
    <property type="evidence" value="ECO:0007669"/>
    <property type="project" value="UniProtKB-KW"/>
</dbReference>
<accession>A0ABU5RVE8</accession>
<keyword evidence="3" id="KW-1185">Reference proteome</keyword>
<protein>
    <submittedName>
        <fullName evidence="2">Class I SAM-dependent methyltransferase</fullName>
        <ecNumber evidence="2">2.1.-.-</ecNumber>
    </submittedName>
</protein>
<organism evidence="2 3">
    <name type="scientific">Cyanobium gracile UHCC 0139</name>
    <dbReference type="NCBI Taxonomy" id="3110308"/>
    <lineage>
        <taxon>Bacteria</taxon>
        <taxon>Bacillati</taxon>
        <taxon>Cyanobacteriota</taxon>
        <taxon>Cyanophyceae</taxon>
        <taxon>Synechococcales</taxon>
        <taxon>Prochlorococcaceae</taxon>
        <taxon>Cyanobium</taxon>
    </lineage>
</organism>
<dbReference type="InterPro" id="IPR013217">
    <property type="entry name" value="Methyltransf_12"/>
</dbReference>
<dbReference type="CDD" id="cd02440">
    <property type="entry name" value="AdoMet_MTases"/>
    <property type="match status" value="1"/>
</dbReference>
<sequence length="209" mass="22852">MTSKNHWESIYATKAPESLSWYEAHADASLRLLQAVGLPLDAAIIDVGGGASTLVDELLNLGYQRITVLDLSSAALALTRERLGARAAAVQWLEAEILTATLPEHAYDVWHDRAVFHFLTNPADQQAYVRAVLQALKPGGTLLLATFADDGPTTCSGLPVVRYSPGRLQETLGTAFRLLDHGWLRHRTPGGAEQHFLSCRFQLTYPSFA</sequence>
<dbReference type="EMBL" id="JAYGHX010000006">
    <property type="protein sequence ID" value="MEA5391693.1"/>
    <property type="molecule type" value="Genomic_DNA"/>
</dbReference>
<keyword evidence="2" id="KW-0489">Methyltransferase</keyword>
<dbReference type="PANTHER" id="PTHR12843:SF5">
    <property type="entry name" value="EEF1A LYSINE METHYLTRANSFERASE 2"/>
    <property type="match status" value="1"/>
</dbReference>
<keyword evidence="2" id="KW-0808">Transferase</keyword>
<dbReference type="Pfam" id="PF08242">
    <property type="entry name" value="Methyltransf_12"/>
    <property type="match status" value="1"/>
</dbReference>
<gene>
    <name evidence="2" type="ORF">VB738_10535</name>
</gene>
<name>A0ABU5RVE8_9CYAN</name>
<evidence type="ECO:0000313" key="3">
    <source>
        <dbReference type="Proteomes" id="UP001304461"/>
    </source>
</evidence>
<dbReference type="InterPro" id="IPR029063">
    <property type="entry name" value="SAM-dependent_MTases_sf"/>
</dbReference>
<proteinExistence type="predicted"/>
<reference evidence="2 3" key="1">
    <citation type="submission" date="2023-12" db="EMBL/GenBank/DDBJ databases">
        <title>Baltic Sea Cyanobacteria.</title>
        <authorList>
            <person name="Delbaje E."/>
            <person name="Fewer D.P."/>
            <person name="Shishido T.K."/>
        </authorList>
    </citation>
    <scope>NUCLEOTIDE SEQUENCE [LARGE SCALE GENOMIC DNA]</scope>
    <source>
        <strain evidence="2 3">UHCC 0139</strain>
    </source>
</reference>
<evidence type="ECO:0000259" key="1">
    <source>
        <dbReference type="Pfam" id="PF08242"/>
    </source>
</evidence>